<dbReference type="InterPro" id="IPR050210">
    <property type="entry name" value="tRNA_Adenine-N(6)_MTase"/>
</dbReference>
<protein>
    <submittedName>
        <fullName evidence="4">Methyltransferase</fullName>
    </submittedName>
</protein>
<dbReference type="InterPro" id="IPR029063">
    <property type="entry name" value="SAM-dependent_MTases_sf"/>
</dbReference>
<keyword evidence="1 4" id="KW-0489">Methyltransferase</keyword>
<dbReference type="RefSeq" id="WP_270167871.1">
    <property type="nucleotide sequence ID" value="NZ_CP089391.1"/>
</dbReference>
<dbReference type="GO" id="GO:0008168">
    <property type="term" value="F:methyltransferase activity"/>
    <property type="evidence" value="ECO:0007669"/>
    <property type="project" value="UniProtKB-KW"/>
</dbReference>
<name>A0ABY7MQ42_9BRAD</name>
<dbReference type="Proteomes" id="UP001179614">
    <property type="component" value="Chromosome"/>
</dbReference>
<dbReference type="PROSITE" id="PS00092">
    <property type="entry name" value="N6_MTASE"/>
    <property type="match status" value="1"/>
</dbReference>
<accession>A0ABY7MQ42</accession>
<dbReference type="Pfam" id="PF05175">
    <property type="entry name" value="MTS"/>
    <property type="match status" value="1"/>
</dbReference>
<keyword evidence="2" id="KW-0949">S-adenosyl-L-methionine</keyword>
<dbReference type="GO" id="GO:0032259">
    <property type="term" value="P:methylation"/>
    <property type="evidence" value="ECO:0007669"/>
    <property type="project" value="UniProtKB-KW"/>
</dbReference>
<reference evidence="4" key="1">
    <citation type="submission" date="2021-12" db="EMBL/GenBank/DDBJ databases">
        <title>Bradyrhizobium xenonodulans sp. nov.</title>
        <authorList>
            <person name="Claassens R."/>
            <person name="Venter S.N."/>
            <person name="Beukes C.W."/>
            <person name="Stepkowski T."/>
            <person name="Steenkamp E.T."/>
        </authorList>
    </citation>
    <scope>NUCLEOTIDE SEQUENCE</scope>
    <source>
        <strain evidence="4">14AB</strain>
    </source>
</reference>
<dbReference type="InterPro" id="IPR002052">
    <property type="entry name" value="DNA_methylase_N6_adenine_CS"/>
</dbReference>
<evidence type="ECO:0000256" key="2">
    <source>
        <dbReference type="ARBA" id="ARBA00022691"/>
    </source>
</evidence>
<keyword evidence="5" id="KW-1185">Reference proteome</keyword>
<organism evidence="4 5">
    <name type="scientific">Bradyrhizobium xenonodulans</name>
    <dbReference type="NCBI Taxonomy" id="2736875"/>
    <lineage>
        <taxon>Bacteria</taxon>
        <taxon>Pseudomonadati</taxon>
        <taxon>Pseudomonadota</taxon>
        <taxon>Alphaproteobacteria</taxon>
        <taxon>Hyphomicrobiales</taxon>
        <taxon>Nitrobacteraceae</taxon>
        <taxon>Bradyrhizobium</taxon>
    </lineage>
</organism>
<evidence type="ECO:0000313" key="5">
    <source>
        <dbReference type="Proteomes" id="UP001179614"/>
    </source>
</evidence>
<dbReference type="Gene3D" id="3.40.50.150">
    <property type="entry name" value="Vaccinia Virus protein VP39"/>
    <property type="match status" value="1"/>
</dbReference>
<dbReference type="SUPFAM" id="SSF53335">
    <property type="entry name" value="S-adenosyl-L-methionine-dependent methyltransferases"/>
    <property type="match status" value="1"/>
</dbReference>
<dbReference type="PANTHER" id="PTHR47739">
    <property type="entry name" value="TRNA1(VAL) (ADENINE(37)-N6)-METHYLTRANSFERASE"/>
    <property type="match status" value="1"/>
</dbReference>
<dbReference type="EMBL" id="CP089391">
    <property type="protein sequence ID" value="WBL80518.1"/>
    <property type="molecule type" value="Genomic_DNA"/>
</dbReference>
<keyword evidence="1 4" id="KW-0808">Transferase</keyword>
<dbReference type="InterPro" id="IPR007848">
    <property type="entry name" value="Small_mtfrase_dom"/>
</dbReference>
<sequence length="255" mass="26579">MIEVLTDITEDAFLGGRLRLMQKRSGHRAGHDAILLAAATEARAGNRVVDLGAGIGAAGLALARRVPGIGLSLVEIDPELAELARANAAANAIVAETVVLDVTADAQAFAAHGLGPDSVDVVLMNPPFNDPARHRGSPDQARHTAHVATDETLNAWIHAARRILRSNGALTLIWRADGIGEVLAALSRGFGSLAILPVHGEAGRPAIRVLVRAVKGGRAPTRLLPGLMLNDETSVPKNGVKDILEGRAVLPLAES</sequence>
<feature type="domain" description="Methyltransferase small" evidence="3">
    <location>
        <begin position="35"/>
        <end position="178"/>
    </location>
</feature>
<dbReference type="PANTHER" id="PTHR47739:SF1">
    <property type="entry name" value="TRNA1(VAL) (ADENINE(37)-N6)-METHYLTRANSFERASE"/>
    <property type="match status" value="1"/>
</dbReference>
<evidence type="ECO:0000313" key="4">
    <source>
        <dbReference type="EMBL" id="WBL80518.1"/>
    </source>
</evidence>
<evidence type="ECO:0000256" key="1">
    <source>
        <dbReference type="ARBA" id="ARBA00022603"/>
    </source>
</evidence>
<proteinExistence type="predicted"/>
<gene>
    <name evidence="4" type="ORF">I3J27_08885</name>
</gene>
<evidence type="ECO:0000259" key="3">
    <source>
        <dbReference type="Pfam" id="PF05175"/>
    </source>
</evidence>